<dbReference type="Gene3D" id="1.10.1670.40">
    <property type="match status" value="1"/>
</dbReference>
<dbReference type="CDD" id="cd00056">
    <property type="entry name" value="ENDO3c"/>
    <property type="match status" value="1"/>
</dbReference>
<evidence type="ECO:0000256" key="4">
    <source>
        <dbReference type="ARBA" id="ARBA00022763"/>
    </source>
</evidence>
<dbReference type="PANTHER" id="PTHR43003">
    <property type="entry name" value="DNA-3-METHYLADENINE GLYCOSYLASE"/>
    <property type="match status" value="1"/>
</dbReference>
<dbReference type="GO" id="GO:0006285">
    <property type="term" value="P:base-excision repair, AP site formation"/>
    <property type="evidence" value="ECO:0007669"/>
    <property type="project" value="TreeGrafter"/>
</dbReference>
<dbReference type="Gene3D" id="1.10.340.30">
    <property type="entry name" value="Hypothetical protein, domain 2"/>
    <property type="match status" value="1"/>
</dbReference>
<comment type="catalytic activity">
    <reaction evidence="1">
        <text>Hydrolysis of alkylated DNA, releasing 3-methyladenine, 3-methylguanine, 7-methylguanine and 7-methyladenine.</text>
        <dbReference type="EC" id="3.2.2.21"/>
    </reaction>
</comment>
<comment type="similarity">
    <text evidence="2">Belongs to the alkylbase DNA glycosidase AlkA family.</text>
</comment>
<dbReference type="AlphaFoldDB" id="A0A263BTI9"/>
<dbReference type="FunFam" id="1.10.340.30:FF:000004">
    <property type="entry name" value="DNA-3-methyladenine glycosylase II"/>
    <property type="match status" value="1"/>
</dbReference>
<organism evidence="7 8">
    <name type="scientific">Lottiidibacillus patelloidae</name>
    <dbReference type="NCBI Taxonomy" id="2670334"/>
    <lineage>
        <taxon>Bacteria</taxon>
        <taxon>Bacillati</taxon>
        <taxon>Bacillota</taxon>
        <taxon>Bacilli</taxon>
        <taxon>Bacillales</taxon>
        <taxon>Bacillaceae</taxon>
        <taxon>Lottiidibacillus</taxon>
    </lineage>
</organism>
<protein>
    <recommendedName>
        <fullName evidence="3">DNA-3-methyladenine glycosylase II</fullName>
        <ecNumber evidence="3">3.2.2.21</ecNumber>
    </recommendedName>
</protein>
<reference evidence="7 8" key="2">
    <citation type="submission" date="2017-09" db="EMBL/GenBank/DDBJ databases">
        <title>Bacillus patelloidae sp. nov., isolated from the intestinal tract of a marine limpet.</title>
        <authorList>
            <person name="Liu R."/>
            <person name="Dong C."/>
            <person name="Shao Z."/>
        </authorList>
    </citation>
    <scope>NUCLEOTIDE SEQUENCE [LARGE SCALE GENOMIC DNA]</scope>
    <source>
        <strain evidence="7 8">SA5d-4</strain>
    </source>
</reference>
<dbReference type="InterPro" id="IPR003265">
    <property type="entry name" value="HhH-GPD_domain"/>
</dbReference>
<dbReference type="Pfam" id="PF00730">
    <property type="entry name" value="HhH-GPD"/>
    <property type="match status" value="1"/>
</dbReference>
<dbReference type="GO" id="GO:0005737">
    <property type="term" value="C:cytoplasm"/>
    <property type="evidence" value="ECO:0007669"/>
    <property type="project" value="TreeGrafter"/>
</dbReference>
<sequence>MWEYIVKFKGPYNFNLLINRLGRDPLHEVNKEERSIKVPLLIQNEKRVVEVQFIGRTEDPAFNVRSINAPKSEQDLILKNLNEIFQWDKSLSKLQEHFAKTELAPLFYLFAGAPIIREFDPYRCLVKCIIHQQLNLKFAATLSERFVKGFGEEVEGVWFYPTPEKVSSLTVEELREMQFSERKAEYLIQTSEKVASGQLDLEKLSELSDEEIIKQLTALRGIGPWTAENMLLFAYGREDIYPVGDIGIQNALKKLLNLEKKPTKDMMIQLGEKWAPYRSYATLYLWLSMENEKVRSESE</sequence>
<dbReference type="InterPro" id="IPR011257">
    <property type="entry name" value="DNA_glycosylase"/>
</dbReference>
<evidence type="ECO:0000256" key="1">
    <source>
        <dbReference type="ARBA" id="ARBA00000086"/>
    </source>
</evidence>
<evidence type="ECO:0000259" key="6">
    <source>
        <dbReference type="SMART" id="SM00478"/>
    </source>
</evidence>
<dbReference type="EMBL" id="NPIA01000004">
    <property type="protein sequence ID" value="OZM57043.1"/>
    <property type="molecule type" value="Genomic_DNA"/>
</dbReference>
<keyword evidence="4" id="KW-0227">DNA damage</keyword>
<dbReference type="GO" id="GO:0032993">
    <property type="term" value="C:protein-DNA complex"/>
    <property type="evidence" value="ECO:0007669"/>
    <property type="project" value="TreeGrafter"/>
</dbReference>
<name>A0A263BTI9_9BACI</name>
<dbReference type="PANTHER" id="PTHR43003:SF5">
    <property type="entry name" value="DNA-3-METHYLADENINE GLYCOSYLASE"/>
    <property type="match status" value="1"/>
</dbReference>
<dbReference type="SMART" id="SM00478">
    <property type="entry name" value="ENDO3c"/>
    <property type="match status" value="1"/>
</dbReference>
<proteinExistence type="inferred from homology"/>
<evidence type="ECO:0000256" key="5">
    <source>
        <dbReference type="ARBA" id="ARBA00023204"/>
    </source>
</evidence>
<dbReference type="RefSeq" id="WP_094924655.1">
    <property type="nucleotide sequence ID" value="NZ_NPIA01000004.1"/>
</dbReference>
<dbReference type="GO" id="GO:0032131">
    <property type="term" value="F:alkylated DNA binding"/>
    <property type="evidence" value="ECO:0007669"/>
    <property type="project" value="TreeGrafter"/>
</dbReference>
<dbReference type="InterPro" id="IPR051912">
    <property type="entry name" value="Alkylbase_DNA_Glycosylase/TA"/>
</dbReference>
<dbReference type="Proteomes" id="UP000217083">
    <property type="component" value="Unassembled WGS sequence"/>
</dbReference>
<comment type="caution">
    <text evidence="7">The sequence shown here is derived from an EMBL/GenBank/DDBJ whole genome shotgun (WGS) entry which is preliminary data.</text>
</comment>
<evidence type="ECO:0000313" key="7">
    <source>
        <dbReference type="EMBL" id="OZM57043.1"/>
    </source>
</evidence>
<accession>A0A263BTI9</accession>
<keyword evidence="8" id="KW-1185">Reference proteome</keyword>
<dbReference type="GO" id="GO:0008725">
    <property type="term" value="F:DNA-3-methyladenine glycosylase activity"/>
    <property type="evidence" value="ECO:0007669"/>
    <property type="project" value="TreeGrafter"/>
</dbReference>
<dbReference type="EC" id="3.2.2.21" evidence="3"/>
<evidence type="ECO:0000256" key="3">
    <source>
        <dbReference type="ARBA" id="ARBA00012000"/>
    </source>
</evidence>
<gene>
    <name evidence="7" type="ORF">CIB95_09760</name>
</gene>
<evidence type="ECO:0000256" key="2">
    <source>
        <dbReference type="ARBA" id="ARBA00010817"/>
    </source>
</evidence>
<dbReference type="SUPFAM" id="SSF48150">
    <property type="entry name" value="DNA-glycosylase"/>
    <property type="match status" value="1"/>
</dbReference>
<reference evidence="8" key="1">
    <citation type="submission" date="2017-08" db="EMBL/GenBank/DDBJ databases">
        <authorList>
            <person name="Huang Z."/>
        </authorList>
    </citation>
    <scope>NUCLEOTIDE SEQUENCE [LARGE SCALE GENOMIC DNA]</scope>
    <source>
        <strain evidence="8">SA5d-4</strain>
    </source>
</reference>
<keyword evidence="5" id="KW-0234">DNA repair</keyword>
<feature type="domain" description="HhH-GPD" evidence="6">
    <location>
        <begin position="130"/>
        <end position="290"/>
    </location>
</feature>
<evidence type="ECO:0000313" key="8">
    <source>
        <dbReference type="Proteomes" id="UP000217083"/>
    </source>
</evidence>
<dbReference type="GO" id="GO:0006307">
    <property type="term" value="P:DNA alkylation repair"/>
    <property type="evidence" value="ECO:0007669"/>
    <property type="project" value="TreeGrafter"/>
</dbReference>
<dbReference type="GO" id="GO:0043916">
    <property type="term" value="F:DNA-7-methylguanine glycosylase activity"/>
    <property type="evidence" value="ECO:0007669"/>
    <property type="project" value="TreeGrafter"/>
</dbReference>